<evidence type="ECO:0008006" key="4">
    <source>
        <dbReference type="Google" id="ProtNLM"/>
    </source>
</evidence>
<reference evidence="2 3" key="1">
    <citation type="submission" date="2022-12" db="EMBL/GenBank/DDBJ databases">
        <title>Two new species, Stenotrophomonas aracearum and Stenotrophomonas oahuensis, isolated from Anthurium (Araceae family) in Hawaii.</title>
        <authorList>
            <person name="Chunag S.C."/>
            <person name="Dobhal S."/>
            <person name="Alvarez A."/>
            <person name="Arif M."/>
        </authorList>
    </citation>
    <scope>NUCLEOTIDE SEQUENCE [LARGE SCALE GENOMIC DNA]</scope>
    <source>
        <strain evidence="2 3">A5586</strain>
    </source>
</reference>
<evidence type="ECO:0000313" key="3">
    <source>
        <dbReference type="Proteomes" id="UP001302072"/>
    </source>
</evidence>
<organism evidence="2 3">
    <name type="scientific">Stenotrophomonas oahuensis</name>
    <dbReference type="NCBI Taxonomy" id="3003271"/>
    <lineage>
        <taxon>Bacteria</taxon>
        <taxon>Pseudomonadati</taxon>
        <taxon>Pseudomonadota</taxon>
        <taxon>Gammaproteobacteria</taxon>
        <taxon>Lysobacterales</taxon>
        <taxon>Lysobacteraceae</taxon>
        <taxon>Stenotrophomonas</taxon>
    </lineage>
</organism>
<keyword evidence="1" id="KW-0732">Signal</keyword>
<dbReference type="Proteomes" id="UP001302072">
    <property type="component" value="Chromosome"/>
</dbReference>
<proteinExistence type="predicted"/>
<name>A0ABY9YNR7_9GAMM</name>
<dbReference type="RefSeq" id="WP_311191702.1">
    <property type="nucleotide sequence ID" value="NZ_CP115541.1"/>
</dbReference>
<accession>A0ABY9YNR7</accession>
<evidence type="ECO:0000313" key="2">
    <source>
        <dbReference type="EMBL" id="WNH52506.1"/>
    </source>
</evidence>
<evidence type="ECO:0000256" key="1">
    <source>
        <dbReference type="SAM" id="SignalP"/>
    </source>
</evidence>
<keyword evidence="3" id="KW-1185">Reference proteome</keyword>
<feature type="signal peptide" evidence="1">
    <location>
        <begin position="1"/>
        <end position="37"/>
    </location>
</feature>
<gene>
    <name evidence="2" type="ORF">PDM29_19645</name>
</gene>
<feature type="chain" id="PRO_5045623716" description="Type IV secretion system protein VirB5" evidence="1">
    <location>
        <begin position="38"/>
        <end position="261"/>
    </location>
</feature>
<sequence>MNDTNKRTTKAKAAKRTRLRALVVAAALMMGTQNAYAGWPVIDITSIMGEIRSWIDDTTEYAKEAVRWDQMKQQIDELRAIFDAFNYMVNLPDGQPMVKVDKRYLVKETCGQNTEAFSLKTLLSIAGIGDEEDIKSQQTQICVNIRMVQNQKYNDSVDFLEKTIAEAQDAMFKNFMSRKTSNKQGGVQAADSDTLRLGNELNMMAQQWATRMQSYDAYIATMELNQNVLAKSALKGNPKNKMLGDLVQTAALKGALSVDVD</sequence>
<protein>
    <recommendedName>
        <fullName evidence="4">Type IV secretion system protein VirB5</fullName>
    </recommendedName>
</protein>
<dbReference type="EMBL" id="CP115541">
    <property type="protein sequence ID" value="WNH52506.1"/>
    <property type="molecule type" value="Genomic_DNA"/>
</dbReference>